<organism evidence="1 2">
    <name type="scientific">Psychromonas ingrahamii (strain DSM 17664 / CCUG 51855 / 37)</name>
    <dbReference type="NCBI Taxonomy" id="357804"/>
    <lineage>
        <taxon>Bacteria</taxon>
        <taxon>Pseudomonadati</taxon>
        <taxon>Pseudomonadota</taxon>
        <taxon>Gammaproteobacteria</taxon>
        <taxon>Alteromonadales</taxon>
        <taxon>Psychromonadaceae</taxon>
        <taxon>Psychromonas</taxon>
    </lineage>
</organism>
<dbReference type="eggNOG" id="ENOG5032UGD">
    <property type="taxonomic scope" value="Bacteria"/>
</dbReference>
<accession>A1SWX1</accession>
<gene>
    <name evidence="1" type="ordered locus">Ping_2245</name>
</gene>
<dbReference type="RefSeq" id="WP_011770546.1">
    <property type="nucleotide sequence ID" value="NC_008709.1"/>
</dbReference>
<keyword evidence="2" id="KW-1185">Reference proteome</keyword>
<protein>
    <submittedName>
        <fullName evidence="1">Uncharacterized protein</fullName>
    </submittedName>
</protein>
<dbReference type="Proteomes" id="UP000000639">
    <property type="component" value="Chromosome"/>
</dbReference>
<name>A1SWX1_PSYIN</name>
<dbReference type="HOGENOM" id="CLU_056319_1_0_6"/>
<sequence length="309" mass="36360">MYKLIIYTLILSFYPHFIAAEENNKGICFSKSEQHSLLDDSYHYLNTKFCQPAPWFDNFFIDQKTTKNVRAGTMIRWYNDLIWLDGKGFSYEPNISARLYLPKISKKFKIIFESDTKDTIKELFPDDQSQQTKNALGLSYDVSVKTRSSLNIKATLRPGLEVSYRYIYPFTQQTLSRFTQKVYQNKMVTGEITYFDIDHSFNDKFLLRWANFAGLDTDVEGIEMGTGLTLYHYISPTQALNYRASISAKNKPDYYIDNTHLGLTYRHNIIRSWFFYELSPEINWPKNSLQEQSKDVSFTLRLEVMFKNI</sequence>
<dbReference type="KEGG" id="pin:Ping_2245"/>
<evidence type="ECO:0000313" key="2">
    <source>
        <dbReference type="Proteomes" id="UP000000639"/>
    </source>
</evidence>
<dbReference type="EMBL" id="CP000510">
    <property type="protein sequence ID" value="ABM03986.1"/>
    <property type="molecule type" value="Genomic_DNA"/>
</dbReference>
<evidence type="ECO:0000313" key="1">
    <source>
        <dbReference type="EMBL" id="ABM03986.1"/>
    </source>
</evidence>
<dbReference type="AlphaFoldDB" id="A1SWX1"/>
<proteinExistence type="predicted"/>
<dbReference type="OrthoDB" id="7054989at2"/>
<reference evidence="1 2" key="1">
    <citation type="submission" date="2007-01" db="EMBL/GenBank/DDBJ databases">
        <title>Complete sequence of Psychromonas ingrahamii 37.</title>
        <authorList>
            <consortium name="US DOE Joint Genome Institute"/>
            <person name="Copeland A."/>
            <person name="Lucas S."/>
            <person name="Lapidus A."/>
            <person name="Barry K."/>
            <person name="Detter J.C."/>
            <person name="Glavina del Rio T."/>
            <person name="Hammon N."/>
            <person name="Israni S."/>
            <person name="Dalin E."/>
            <person name="Tice H."/>
            <person name="Pitluck S."/>
            <person name="Thompson L.S."/>
            <person name="Brettin T."/>
            <person name="Bruce D."/>
            <person name="Han C."/>
            <person name="Tapia R."/>
            <person name="Schmutz J."/>
            <person name="Larimer F."/>
            <person name="Land M."/>
            <person name="Hauser L."/>
            <person name="Kyrpides N."/>
            <person name="Ivanova N."/>
            <person name="Staley J."/>
            <person name="Richardson P."/>
        </authorList>
    </citation>
    <scope>NUCLEOTIDE SEQUENCE [LARGE SCALE GENOMIC DNA]</scope>
    <source>
        <strain evidence="1 2">37</strain>
    </source>
</reference>